<feature type="transmembrane region" description="Helical" evidence="5">
    <location>
        <begin position="61"/>
        <end position="87"/>
    </location>
</feature>
<proteinExistence type="predicted"/>
<dbReference type="Proteomes" id="UP000808914">
    <property type="component" value="Unassembled WGS sequence"/>
</dbReference>
<feature type="transmembrane region" description="Helical" evidence="5">
    <location>
        <begin position="107"/>
        <end position="130"/>
    </location>
</feature>
<evidence type="ECO:0000313" key="7">
    <source>
        <dbReference type="Proteomes" id="UP000808914"/>
    </source>
</evidence>
<keyword evidence="3 5" id="KW-1133">Transmembrane helix</keyword>
<dbReference type="CDD" id="cd16914">
    <property type="entry name" value="EcfT"/>
    <property type="match status" value="1"/>
</dbReference>
<feature type="transmembrane region" description="Helical" evidence="5">
    <location>
        <begin position="231"/>
        <end position="251"/>
    </location>
</feature>
<keyword evidence="4 5" id="KW-0472">Membrane</keyword>
<dbReference type="InterPro" id="IPR052770">
    <property type="entry name" value="Cobalt_transport_CbiQ"/>
</dbReference>
<evidence type="ECO:0000256" key="2">
    <source>
        <dbReference type="ARBA" id="ARBA00022692"/>
    </source>
</evidence>
<dbReference type="InterPro" id="IPR003339">
    <property type="entry name" value="ABC/ECF_trnsptr_transmembrane"/>
</dbReference>
<keyword evidence="2 5" id="KW-0812">Transmembrane</keyword>
<evidence type="ECO:0000313" key="6">
    <source>
        <dbReference type="EMBL" id="MBM7645238.1"/>
    </source>
</evidence>
<evidence type="ECO:0000256" key="5">
    <source>
        <dbReference type="SAM" id="Phobius"/>
    </source>
</evidence>
<keyword evidence="7" id="KW-1185">Reference proteome</keyword>
<dbReference type="PANTHER" id="PTHR43723:SF1">
    <property type="entry name" value="COBALT TRANSPORT PROTEIN CBIQ"/>
    <property type="match status" value="1"/>
</dbReference>
<evidence type="ECO:0000256" key="3">
    <source>
        <dbReference type="ARBA" id="ARBA00022989"/>
    </source>
</evidence>
<sequence>MLTYHTWLSKVNPSFKFLIIAVLFIALLTVHNLNTMIWITGLFFILYLVFNGFNIKLSSWMLLLALILAVLSSTTMIFFGQGTHILFKWHFLVISKESLARGCHIGLRTFLFSILSLIFVSTTKPVLFFYSLMQQLKLPPKFAYGFLAAFRILPMMYEEFHIIRAAMKVRGIEKNKGPKGQYHKIKRYAITLLAQSIRRAQRTAVAMEAKRFSLAKNRTYYYKTGVSSYDLIFLLTMSMIVMLAFVLSSTLPLTPFTNVIE</sequence>
<dbReference type="RefSeq" id="WP_239549135.1">
    <property type="nucleotide sequence ID" value="NZ_JAFBER010000007.1"/>
</dbReference>
<evidence type="ECO:0000256" key="4">
    <source>
        <dbReference type="ARBA" id="ARBA00023136"/>
    </source>
</evidence>
<organism evidence="6 7">
    <name type="scientific">Scopulibacillus daqui</name>
    <dbReference type="NCBI Taxonomy" id="1469162"/>
    <lineage>
        <taxon>Bacteria</taxon>
        <taxon>Bacillati</taxon>
        <taxon>Bacillota</taxon>
        <taxon>Bacilli</taxon>
        <taxon>Bacillales</taxon>
        <taxon>Sporolactobacillaceae</taxon>
        <taxon>Scopulibacillus</taxon>
    </lineage>
</organism>
<comment type="subcellular location">
    <subcellularLocation>
        <location evidence="1">Membrane</location>
        <topology evidence="1">Multi-pass membrane protein</topology>
    </subcellularLocation>
</comment>
<evidence type="ECO:0000256" key="1">
    <source>
        <dbReference type="ARBA" id="ARBA00004141"/>
    </source>
</evidence>
<gene>
    <name evidence="6" type="ORF">JOD45_001449</name>
</gene>
<feature type="transmembrane region" description="Helical" evidence="5">
    <location>
        <begin position="37"/>
        <end position="55"/>
    </location>
</feature>
<comment type="caution">
    <text evidence="6">The sequence shown here is derived from an EMBL/GenBank/DDBJ whole genome shotgun (WGS) entry which is preliminary data.</text>
</comment>
<dbReference type="Pfam" id="PF02361">
    <property type="entry name" value="CbiQ"/>
    <property type="match status" value="1"/>
</dbReference>
<accession>A0ABS2PYW1</accession>
<reference evidence="6 7" key="1">
    <citation type="submission" date="2021-01" db="EMBL/GenBank/DDBJ databases">
        <title>Genomic Encyclopedia of Type Strains, Phase IV (KMG-IV): sequencing the most valuable type-strain genomes for metagenomic binning, comparative biology and taxonomic classification.</title>
        <authorList>
            <person name="Goeker M."/>
        </authorList>
    </citation>
    <scope>NUCLEOTIDE SEQUENCE [LARGE SCALE GENOMIC DNA]</scope>
    <source>
        <strain evidence="6 7">DSM 28236</strain>
    </source>
</reference>
<name>A0ABS2PYW1_9BACL</name>
<dbReference type="PANTHER" id="PTHR43723">
    <property type="entry name" value="COBALT TRANSPORT PROTEIN CBIQ"/>
    <property type="match status" value="1"/>
</dbReference>
<dbReference type="EMBL" id="JAFBER010000007">
    <property type="protein sequence ID" value="MBM7645238.1"/>
    <property type="molecule type" value="Genomic_DNA"/>
</dbReference>
<protein>
    <submittedName>
        <fullName evidence="6">Energy-coupling factor transport system permease protein</fullName>
    </submittedName>
</protein>
<feature type="transmembrane region" description="Helical" evidence="5">
    <location>
        <begin position="12"/>
        <end position="30"/>
    </location>
</feature>